<dbReference type="PANTHER" id="PTHR36961:SF1">
    <property type="entry name" value="LEUKEMIA-ASSOCIATED PROTEIN 7"/>
    <property type="match status" value="1"/>
</dbReference>
<name>V9LK32_CALMI</name>
<dbReference type="PANTHER" id="PTHR36961">
    <property type="entry name" value="LEUKEMIA-ASSOCIATED PROTEIN 7"/>
    <property type="match status" value="1"/>
</dbReference>
<dbReference type="AlphaFoldDB" id="V9LK32"/>
<sequence>MARESKLSRFVDLTSELTAVEQRGLCPLPEPHFFPVELKLSVELRNICVRLATRKDGFQLDGDLKEIEDCLMNIVNQLLLSLSLYNSESHLQATEMLKGFLKKFPDRRNHLESSFYCS</sequence>
<accession>V9LK32</accession>
<dbReference type="Pfam" id="PF15760">
    <property type="entry name" value="DLEU7"/>
    <property type="match status" value="1"/>
</dbReference>
<evidence type="ECO:0000313" key="1">
    <source>
        <dbReference type="EMBL" id="AFP13421.1"/>
    </source>
</evidence>
<proteinExistence type="evidence at transcript level"/>
<protein>
    <submittedName>
        <fullName evidence="1">Leukemia-associated protein 7-like protein</fullName>
    </submittedName>
</protein>
<reference evidence="1" key="1">
    <citation type="journal article" date="2014" name="Nature">
        <title>Elephant shark genome provides unique insights into gnathostome evolution.</title>
        <authorList>
            <consortium name="International Elephant Shark Genome Sequencing Consortium"/>
            <person name="Venkatesh B."/>
            <person name="Lee A.P."/>
            <person name="Ravi V."/>
            <person name="Maurya A.K."/>
            <person name="Lian M.M."/>
            <person name="Swann J.B."/>
            <person name="Ohta Y."/>
            <person name="Flajnik M.F."/>
            <person name="Sutoh Y."/>
            <person name="Kasahara M."/>
            <person name="Hoon S."/>
            <person name="Gangu V."/>
            <person name="Roy S.W."/>
            <person name="Irimia M."/>
            <person name="Korzh V."/>
            <person name="Kondrychyn I."/>
            <person name="Lim Z.W."/>
            <person name="Tay B.H."/>
            <person name="Tohari S."/>
            <person name="Kong K.W."/>
            <person name="Ho S."/>
            <person name="Lorente-Galdos B."/>
            <person name="Quilez J."/>
            <person name="Marques-Bonet T."/>
            <person name="Raney B.J."/>
            <person name="Ingham P.W."/>
            <person name="Tay A."/>
            <person name="Hillier L.W."/>
            <person name="Minx P."/>
            <person name="Boehm T."/>
            <person name="Wilson R.K."/>
            <person name="Brenner S."/>
            <person name="Warren W.C."/>
        </authorList>
    </citation>
    <scope>NUCLEOTIDE SEQUENCE</scope>
    <source>
        <tissue evidence="1">Brain</tissue>
    </source>
</reference>
<dbReference type="InterPro" id="IPR031510">
    <property type="entry name" value="DLEU7"/>
</dbReference>
<dbReference type="EMBL" id="JW880904">
    <property type="protein sequence ID" value="AFP13421.1"/>
    <property type="molecule type" value="mRNA"/>
</dbReference>
<organism evidence="1">
    <name type="scientific">Callorhinchus milii</name>
    <name type="common">Ghost shark</name>
    <dbReference type="NCBI Taxonomy" id="7868"/>
    <lineage>
        <taxon>Eukaryota</taxon>
        <taxon>Metazoa</taxon>
        <taxon>Chordata</taxon>
        <taxon>Craniata</taxon>
        <taxon>Vertebrata</taxon>
        <taxon>Chondrichthyes</taxon>
        <taxon>Holocephali</taxon>
        <taxon>Chimaeriformes</taxon>
        <taxon>Callorhinchidae</taxon>
        <taxon>Callorhinchus</taxon>
    </lineage>
</organism>